<reference evidence="5" key="2">
    <citation type="journal article" date="2017" name="Arch. Virol.">
        <title>Complete genome sequences of cowpea polerovirus 1 and cowpea polerovirus 2 infecting cowpea plants in Burkina Faso.</title>
        <authorList>
            <person name="Palanga E."/>
            <person name="Martin D.P."/>
            <person name="Galzi S."/>
            <person name="Zabre J."/>
            <person name="Bouda Z."/>
            <person name="Neya J.B."/>
            <person name="Sawadogo M."/>
            <person name="Traore O."/>
            <person name="Peterschmitt M."/>
            <person name="Roumagnac P."/>
            <person name="Filloux D."/>
        </authorList>
    </citation>
    <scope>NUCLEOTIDE SEQUENCE [LARGE SCALE GENOMIC DNA]</scope>
    <source>
        <strain evidence="5">BE179</strain>
    </source>
</reference>
<evidence type="ECO:0000256" key="3">
    <source>
        <dbReference type="SAM" id="MobiDB-lite"/>
    </source>
</evidence>
<evidence type="ECO:0000313" key="4">
    <source>
        <dbReference type="EMBL" id="APA23077.1"/>
    </source>
</evidence>
<dbReference type="Proteomes" id="UP000202155">
    <property type="component" value="Segment"/>
</dbReference>
<evidence type="ECO:0000313" key="5">
    <source>
        <dbReference type="EMBL" id="AQV03240.1"/>
    </source>
</evidence>
<accession>A0A1I9W7C6</accession>
<reference evidence="4" key="1">
    <citation type="journal article" date="2016" name="PLoS ONE">
        <title>Metagenomic-Based Screening and Molecular Characterization of Cowpea-Infecting Viruses in Burkina Faso.</title>
        <authorList>
            <person name="Palanga E."/>
            <person name="Filloux D."/>
            <person name="Martin D.P."/>
            <person name="Fernandez E."/>
            <person name="Gargani D."/>
            <person name="Ferdinand R."/>
            <person name="Zabre J."/>
            <person name="Bouda Z."/>
            <person name="Neya J.B."/>
            <person name="Sawadogo M."/>
            <person name="Traore O."/>
            <person name="Peterschmitt M."/>
            <person name="Roumagnac P."/>
        </authorList>
    </citation>
    <scope>NUCLEOTIDE SEQUENCE</scope>
    <source>
        <strain evidence="4">BE179</strain>
    </source>
</reference>
<dbReference type="InterPro" id="IPR001964">
    <property type="entry name" value="Luteo_VPG"/>
</dbReference>
<evidence type="ECO:0000313" key="6">
    <source>
        <dbReference type="Proteomes" id="UP000202155"/>
    </source>
</evidence>
<dbReference type="EMBL" id="KX599164">
    <property type="protein sequence ID" value="APA23077.1"/>
    <property type="molecule type" value="Genomic_RNA"/>
</dbReference>
<protein>
    <submittedName>
        <fullName evidence="4">Movement protein</fullName>
    </submittedName>
</protein>
<keyword evidence="1" id="KW-0813">Transport</keyword>
<dbReference type="RefSeq" id="YP_009352257.1">
    <property type="nucleotide sequence ID" value="NC_034247.1"/>
</dbReference>
<proteinExistence type="predicted"/>
<evidence type="ECO:0000256" key="1">
    <source>
        <dbReference type="ARBA" id="ARBA00022448"/>
    </source>
</evidence>
<dbReference type="GeneID" id="31653059"/>
<name>A0A1I9W7C6_9VIRU</name>
<organism evidence="4">
    <name type="scientific">Cowpea polerovirus 2</name>
    <dbReference type="NCBI Taxonomy" id="1913125"/>
    <lineage>
        <taxon>Viruses</taxon>
        <taxon>Riboviria</taxon>
        <taxon>Orthornavirae</taxon>
        <taxon>Pisuviricota</taxon>
        <taxon>Pisoniviricetes</taxon>
        <taxon>Sobelivirales</taxon>
        <taxon>Solemoviridae</taxon>
        <taxon>Polerovirus</taxon>
        <taxon>Polerovirus CPPV2</taxon>
    </lineage>
</organism>
<dbReference type="KEGG" id="vg:31653059"/>
<sequence length="189" mass="20840">MEGELGVADAFKGVSAWLWSRPLGYHVAEEDNDETAELLQEEADLEEGRATHLCFHRTASKAVTPDISRSGRLFQRSQSSVMEFSGPTMSIRSQWSSWSSSPRPLQPPRVQSLSNWIPIASTVPYNHRLTNSELSKGEIELGTPVKSTGLNGTMRPKINSGYFTRETEAPRLRGPSGLPSGANSRTPNR</sequence>
<dbReference type="EMBL" id="KY364847">
    <property type="protein sequence ID" value="AQV03240.1"/>
    <property type="molecule type" value="Genomic_RNA"/>
</dbReference>
<dbReference type="OrthoDB" id="19655at10239"/>
<feature type="region of interest" description="Disordered" evidence="3">
    <location>
        <begin position="145"/>
        <end position="189"/>
    </location>
</feature>
<keyword evidence="2" id="KW-0916">Viral movement protein</keyword>
<evidence type="ECO:0000256" key="2">
    <source>
        <dbReference type="ARBA" id="ARBA00023031"/>
    </source>
</evidence>
<dbReference type="Pfam" id="PF01659">
    <property type="entry name" value="Luteo_Vpg"/>
    <property type="match status" value="1"/>
</dbReference>
<dbReference type="PRINTS" id="PR00912">
    <property type="entry name" value="LVIRUSORF5"/>
</dbReference>
<dbReference type="GO" id="GO:0046740">
    <property type="term" value="P:transport of virus in host, cell to cell"/>
    <property type="evidence" value="ECO:0007669"/>
    <property type="project" value="UniProtKB-KW"/>
</dbReference>
<keyword evidence="6" id="KW-1185">Reference proteome</keyword>